<gene>
    <name evidence="1" type="ORF">SAMN02745704_02576</name>
</gene>
<proteinExistence type="predicted"/>
<evidence type="ECO:0000313" key="2">
    <source>
        <dbReference type="Proteomes" id="UP000190027"/>
    </source>
</evidence>
<dbReference type="Proteomes" id="UP000190027">
    <property type="component" value="Unassembled WGS sequence"/>
</dbReference>
<reference evidence="1 2" key="1">
    <citation type="submission" date="2017-02" db="EMBL/GenBank/DDBJ databases">
        <authorList>
            <person name="Peterson S.W."/>
        </authorList>
    </citation>
    <scope>NUCLEOTIDE SEQUENCE [LARGE SCALE GENOMIC DNA]</scope>
    <source>
        <strain evidence="1 2">DSM 16080</strain>
    </source>
</reference>
<organism evidence="1 2">
    <name type="scientific">Paucidesulfovibrio gracilis DSM 16080</name>
    <dbReference type="NCBI Taxonomy" id="1121449"/>
    <lineage>
        <taxon>Bacteria</taxon>
        <taxon>Pseudomonadati</taxon>
        <taxon>Thermodesulfobacteriota</taxon>
        <taxon>Desulfovibrionia</taxon>
        <taxon>Desulfovibrionales</taxon>
        <taxon>Desulfovibrionaceae</taxon>
        <taxon>Paucidesulfovibrio</taxon>
    </lineage>
</organism>
<name>A0A1T4XY10_9BACT</name>
<dbReference type="AlphaFoldDB" id="A0A1T4XY10"/>
<keyword evidence="2" id="KW-1185">Reference proteome</keyword>
<protein>
    <submittedName>
        <fullName evidence="1">Uncharacterized protein</fullName>
    </submittedName>
</protein>
<sequence>MKSKISFQVEERELDGIIGYIHKEKDDLKKDDILNISLLFPWKIINHIHLSFISSTPRALTLTGFDIYRRSAYLNCIHISDDYDTEDY</sequence>
<evidence type="ECO:0000313" key="1">
    <source>
        <dbReference type="EMBL" id="SKA94404.1"/>
    </source>
</evidence>
<accession>A0A1T4XY10</accession>
<dbReference type="EMBL" id="FUYC01000020">
    <property type="protein sequence ID" value="SKA94404.1"/>
    <property type="molecule type" value="Genomic_DNA"/>
</dbReference>